<dbReference type="Proteomes" id="UP000031366">
    <property type="component" value="Unassembled WGS sequence"/>
</dbReference>
<proteinExistence type="predicted"/>
<protein>
    <submittedName>
        <fullName evidence="2">ABC-2 transporter family protein</fullName>
    </submittedName>
</protein>
<feature type="transmembrane region" description="Helical" evidence="1">
    <location>
        <begin position="125"/>
        <end position="145"/>
    </location>
</feature>
<feature type="transmembrane region" description="Helical" evidence="1">
    <location>
        <begin position="54"/>
        <end position="78"/>
    </location>
</feature>
<name>A0A0C1TZE5_9CLOT</name>
<evidence type="ECO:0000256" key="1">
    <source>
        <dbReference type="SAM" id="Phobius"/>
    </source>
</evidence>
<dbReference type="PANTHER" id="PTHR37305">
    <property type="entry name" value="INTEGRAL MEMBRANE PROTEIN-RELATED"/>
    <property type="match status" value="1"/>
</dbReference>
<keyword evidence="3" id="KW-1185">Reference proteome</keyword>
<keyword evidence="1" id="KW-1133">Transmembrane helix</keyword>
<dbReference type="RefSeq" id="WP_039634501.1">
    <property type="nucleotide sequence ID" value="NZ_AYSO01000018.1"/>
</dbReference>
<keyword evidence="1" id="KW-0472">Membrane</keyword>
<dbReference type="PANTHER" id="PTHR37305:SF1">
    <property type="entry name" value="MEMBRANE PROTEIN"/>
    <property type="match status" value="1"/>
</dbReference>
<feature type="transmembrane region" description="Helical" evidence="1">
    <location>
        <begin position="99"/>
        <end position="119"/>
    </location>
</feature>
<feature type="transmembrane region" description="Helical" evidence="1">
    <location>
        <begin position="157"/>
        <end position="182"/>
    </location>
</feature>
<dbReference type="AlphaFoldDB" id="A0A0C1TZE5"/>
<evidence type="ECO:0000313" key="2">
    <source>
        <dbReference type="EMBL" id="KIE45994.1"/>
    </source>
</evidence>
<dbReference type="STRING" id="29341.RSJ17_01685"/>
<feature type="transmembrane region" description="Helical" evidence="1">
    <location>
        <begin position="231"/>
        <end position="253"/>
    </location>
</feature>
<accession>A0A0C1TZE5</accession>
<sequence length="259" mass="29034">MGFIQLIRNEIMKVNTKRTAPYFYIFMAVIAIASAIIIKVVGPSKGINMDYVSFIQMSMMWASSFIGMFTMVLGAQIFTDEWKEGTIKQLLIRPWSRNSILFSKYIAVIFFLLVSYISVFAFSSLLGVAFFGTKVTSEYTILILIKKVLYSIPKDIFYLTLAFSLAAIFKGIGIALSTAIIANSLSMPLMMLAGNHWWTKYIIFGNLNLEAYDSNPLISSNMPKFFDGGTLGFSLAIIIIYIVALLVISNLIFTKKDVI</sequence>
<organism evidence="2 3">
    <name type="scientific">Clostridium argentinense CDC 2741</name>
    <dbReference type="NCBI Taxonomy" id="1418104"/>
    <lineage>
        <taxon>Bacteria</taxon>
        <taxon>Bacillati</taxon>
        <taxon>Bacillota</taxon>
        <taxon>Clostridia</taxon>
        <taxon>Eubacteriales</taxon>
        <taxon>Clostridiaceae</taxon>
        <taxon>Clostridium</taxon>
    </lineage>
</organism>
<dbReference type="Pfam" id="PF12730">
    <property type="entry name" value="ABC2_membrane_4"/>
    <property type="match status" value="1"/>
</dbReference>
<comment type="caution">
    <text evidence="2">The sequence shown here is derived from an EMBL/GenBank/DDBJ whole genome shotgun (WGS) entry which is preliminary data.</text>
</comment>
<feature type="transmembrane region" description="Helical" evidence="1">
    <location>
        <begin position="21"/>
        <end position="42"/>
    </location>
</feature>
<dbReference type="OrthoDB" id="1711106at2"/>
<gene>
    <name evidence="2" type="ORF">U732_2256</name>
</gene>
<dbReference type="EMBL" id="AYSO01000018">
    <property type="protein sequence ID" value="KIE45994.1"/>
    <property type="molecule type" value="Genomic_DNA"/>
</dbReference>
<reference evidence="2 3" key="1">
    <citation type="journal article" date="2015" name="Infect. Genet. Evol.">
        <title>Genomic sequences of six botulinum neurotoxin-producing strains representing three clostridial species illustrate the mobility and diversity of botulinum neurotoxin genes.</title>
        <authorList>
            <person name="Smith T.J."/>
            <person name="Hill K.K."/>
            <person name="Xie G."/>
            <person name="Foley B.T."/>
            <person name="Williamson C.H."/>
            <person name="Foster J.T."/>
            <person name="Johnson S.L."/>
            <person name="Chertkov O."/>
            <person name="Teshima H."/>
            <person name="Gibbons H.S."/>
            <person name="Johnsky L.A."/>
            <person name="Karavis M.A."/>
            <person name="Smith L.A."/>
        </authorList>
    </citation>
    <scope>NUCLEOTIDE SEQUENCE [LARGE SCALE GENOMIC DNA]</scope>
    <source>
        <strain evidence="2 3">CDC 2741</strain>
    </source>
</reference>
<keyword evidence="1" id="KW-0812">Transmembrane</keyword>
<evidence type="ECO:0000313" key="3">
    <source>
        <dbReference type="Proteomes" id="UP000031366"/>
    </source>
</evidence>